<dbReference type="PANTHER" id="PTHR43065">
    <property type="entry name" value="SENSOR HISTIDINE KINASE"/>
    <property type="match status" value="1"/>
</dbReference>
<feature type="signal peptide" evidence="5">
    <location>
        <begin position="1"/>
        <end position="22"/>
    </location>
</feature>
<accession>A0A975AY52</accession>
<evidence type="ECO:0000256" key="4">
    <source>
        <dbReference type="SAM" id="Phobius"/>
    </source>
</evidence>
<feature type="transmembrane region" description="Helical" evidence="4">
    <location>
        <begin position="313"/>
        <end position="333"/>
    </location>
</feature>
<comment type="catalytic activity">
    <reaction evidence="1">
        <text>ATP + protein L-histidine = ADP + protein N-phospho-L-histidine.</text>
        <dbReference type="EC" id="2.7.13.3"/>
    </reaction>
</comment>
<dbReference type="KEGG" id="saqt:GJV85_00355"/>
<dbReference type="Gene3D" id="3.30.565.10">
    <property type="entry name" value="Histidine kinase-like ATPase, C-terminal domain"/>
    <property type="match status" value="1"/>
</dbReference>
<organism evidence="7 8">
    <name type="scientific">Sulfurimonas aquatica</name>
    <dbReference type="NCBI Taxonomy" id="2672570"/>
    <lineage>
        <taxon>Bacteria</taxon>
        <taxon>Pseudomonadati</taxon>
        <taxon>Campylobacterota</taxon>
        <taxon>Epsilonproteobacteria</taxon>
        <taxon>Campylobacterales</taxon>
        <taxon>Sulfurimonadaceae</taxon>
        <taxon>Sulfurimonas</taxon>
    </lineage>
</organism>
<keyword evidence="4" id="KW-0812">Transmembrane</keyword>
<dbReference type="InterPro" id="IPR005467">
    <property type="entry name" value="His_kinase_dom"/>
</dbReference>
<dbReference type="EC" id="2.7.13.3" evidence="2"/>
<dbReference type="Pfam" id="PF07696">
    <property type="entry name" value="7TMR-DISMED2"/>
    <property type="match status" value="1"/>
</dbReference>
<dbReference type="Gene3D" id="2.60.40.2380">
    <property type="match status" value="1"/>
</dbReference>
<dbReference type="InterPro" id="IPR003661">
    <property type="entry name" value="HisK_dim/P_dom"/>
</dbReference>
<dbReference type="SUPFAM" id="SSF47384">
    <property type="entry name" value="Homodimeric domain of signal transducing histidine kinase"/>
    <property type="match status" value="1"/>
</dbReference>
<proteinExistence type="predicted"/>
<dbReference type="InterPro" id="IPR003594">
    <property type="entry name" value="HATPase_dom"/>
</dbReference>
<dbReference type="SUPFAM" id="SSF55874">
    <property type="entry name" value="ATPase domain of HSP90 chaperone/DNA topoisomerase II/histidine kinase"/>
    <property type="match status" value="1"/>
</dbReference>
<keyword evidence="3" id="KW-0597">Phosphoprotein</keyword>
<dbReference type="Gene3D" id="1.10.287.130">
    <property type="match status" value="1"/>
</dbReference>
<feature type="transmembrane region" description="Helical" evidence="4">
    <location>
        <begin position="191"/>
        <end position="212"/>
    </location>
</feature>
<dbReference type="InterPro" id="IPR004358">
    <property type="entry name" value="Sig_transdc_His_kin-like_C"/>
</dbReference>
<dbReference type="SMART" id="SM00388">
    <property type="entry name" value="HisKA"/>
    <property type="match status" value="1"/>
</dbReference>
<feature type="domain" description="Histidine kinase" evidence="6">
    <location>
        <begin position="385"/>
        <end position="593"/>
    </location>
</feature>
<evidence type="ECO:0000256" key="2">
    <source>
        <dbReference type="ARBA" id="ARBA00012438"/>
    </source>
</evidence>
<feature type="transmembrane region" description="Helical" evidence="4">
    <location>
        <begin position="339"/>
        <end position="358"/>
    </location>
</feature>
<dbReference type="EMBL" id="CP046072">
    <property type="protein sequence ID" value="QSZ40630.1"/>
    <property type="molecule type" value="Genomic_DNA"/>
</dbReference>
<dbReference type="SMART" id="SM00387">
    <property type="entry name" value="HATPase_c"/>
    <property type="match status" value="1"/>
</dbReference>
<gene>
    <name evidence="7" type="ORF">GJV85_00355</name>
</gene>
<feature type="transmembrane region" description="Helical" evidence="4">
    <location>
        <begin position="280"/>
        <end position="301"/>
    </location>
</feature>
<evidence type="ECO:0000259" key="6">
    <source>
        <dbReference type="PROSITE" id="PS50109"/>
    </source>
</evidence>
<keyword evidence="8" id="KW-1185">Reference proteome</keyword>
<reference evidence="7" key="2">
    <citation type="submission" date="2021-04" db="EMBL/GenBank/DDBJ databases">
        <title>Isolation and characterization of a novel species of the genus Sulfurimonas.</title>
        <authorList>
            <person name="Fukui M."/>
        </authorList>
    </citation>
    <scope>NUCLEOTIDE SEQUENCE</scope>
    <source>
        <strain evidence="7">H1576</strain>
    </source>
</reference>
<dbReference type="CDD" id="cd00082">
    <property type="entry name" value="HisKA"/>
    <property type="match status" value="1"/>
</dbReference>
<dbReference type="PROSITE" id="PS50109">
    <property type="entry name" value="HIS_KIN"/>
    <property type="match status" value="1"/>
</dbReference>
<evidence type="ECO:0000256" key="3">
    <source>
        <dbReference type="ARBA" id="ARBA00022553"/>
    </source>
</evidence>
<evidence type="ECO:0000313" key="8">
    <source>
        <dbReference type="Proteomes" id="UP000671852"/>
    </source>
</evidence>
<dbReference type="PANTHER" id="PTHR43065:SF42">
    <property type="entry name" value="TWO-COMPONENT SENSOR PPRA"/>
    <property type="match status" value="1"/>
</dbReference>
<dbReference type="Pfam" id="PF07695">
    <property type="entry name" value="7TMR-DISM_7TM"/>
    <property type="match status" value="1"/>
</dbReference>
<feature type="transmembrane region" description="Helical" evidence="4">
    <location>
        <begin position="255"/>
        <end position="274"/>
    </location>
</feature>
<reference evidence="7" key="1">
    <citation type="submission" date="2019-11" db="EMBL/GenBank/DDBJ databases">
        <authorList>
            <person name="Kojima H."/>
        </authorList>
    </citation>
    <scope>NUCLEOTIDE SEQUENCE</scope>
    <source>
        <strain evidence="7">H1576</strain>
    </source>
</reference>
<dbReference type="Proteomes" id="UP000671852">
    <property type="component" value="Chromosome"/>
</dbReference>
<feature type="transmembrane region" description="Helical" evidence="4">
    <location>
        <begin position="160"/>
        <end position="179"/>
    </location>
</feature>
<keyword evidence="5" id="KW-0732">Signal</keyword>
<dbReference type="GO" id="GO:0000155">
    <property type="term" value="F:phosphorelay sensor kinase activity"/>
    <property type="evidence" value="ECO:0007669"/>
    <property type="project" value="InterPro"/>
</dbReference>
<dbReference type="RefSeq" id="WP_207561910.1">
    <property type="nucleotide sequence ID" value="NZ_CP046072.1"/>
</dbReference>
<dbReference type="InterPro" id="IPR011623">
    <property type="entry name" value="7TMR_DISM_rcpt_extracell_dom1"/>
</dbReference>
<dbReference type="Pfam" id="PF00512">
    <property type="entry name" value="HisKA"/>
    <property type="match status" value="1"/>
</dbReference>
<feature type="chain" id="PRO_5036787464" description="histidine kinase" evidence="5">
    <location>
        <begin position="23"/>
        <end position="593"/>
    </location>
</feature>
<protein>
    <recommendedName>
        <fullName evidence="2">histidine kinase</fullName>
        <ecNumber evidence="2">2.7.13.3</ecNumber>
    </recommendedName>
</protein>
<evidence type="ECO:0000313" key="7">
    <source>
        <dbReference type="EMBL" id="QSZ40630.1"/>
    </source>
</evidence>
<evidence type="ECO:0000256" key="5">
    <source>
        <dbReference type="SAM" id="SignalP"/>
    </source>
</evidence>
<sequence length="593" mass="68446">MKYLVTLLLFTLTLFASEPAYLYEDKNSSVTIDYVKENADVIFKSTDDLSKGFSNSAWWLKIDIENPTDEKVDKHLIFEFQLLQKIEAYIIDGKNISTYISGRNLQKNQNNLHAGFNEIEFTMQAHSKKRVFVRIKSDHIIHLQYKLLDTKAAFEYFQNWSITTTLLFSALFFLFVYNFANLIWFKQKIYWYYIVYVFGGIISLLAANNLFTTLFNFGIDDIKFYVFGGMLFYLGLAFFLYELLRDSMPALDVKLHYMIVAIMSVLTIVAIFDSGLANKMFLYGAGLVVTVLFTCIIINALNRQHPLARYILTGWLILSFFLTFFLLSMLGIVGIEYRYFYVYGQIIEGFIFSIIITYQYRFLQVQKKQEQEEIKLAQMGELISMIAHQWRQPLSSISAIASTLTLDISMDNYKKEFFSQRLEDINRLTQHLSSTIDDFRNFFKPNKESIETSLEHVVAKSLDITQELLSNSNIEITTEFNDSINVNVYESELMQVLLNILSNAHDNFIEKKIQNPSLKISTKDNAIIICDNGGGIPEDIISKIFEPYFSTKNEKNGTGLGLYMSKLIIEEHHNGKLSVYNKNGGACFEIIVG</sequence>
<dbReference type="InterPro" id="IPR036097">
    <property type="entry name" value="HisK_dim/P_sf"/>
</dbReference>
<feature type="transmembrane region" description="Helical" evidence="4">
    <location>
        <begin position="224"/>
        <end position="243"/>
    </location>
</feature>
<dbReference type="PRINTS" id="PR00344">
    <property type="entry name" value="BCTRLSENSOR"/>
</dbReference>
<dbReference type="InterPro" id="IPR011622">
    <property type="entry name" value="7TMR_DISM_rcpt_extracell_dom2"/>
</dbReference>
<dbReference type="InterPro" id="IPR036890">
    <property type="entry name" value="HATPase_C_sf"/>
</dbReference>
<dbReference type="Pfam" id="PF02518">
    <property type="entry name" value="HATPase_c"/>
    <property type="match status" value="1"/>
</dbReference>
<evidence type="ECO:0000256" key="1">
    <source>
        <dbReference type="ARBA" id="ARBA00000085"/>
    </source>
</evidence>
<dbReference type="AlphaFoldDB" id="A0A975AY52"/>
<keyword evidence="4" id="KW-1133">Transmembrane helix</keyword>
<keyword evidence="4" id="KW-0472">Membrane</keyword>
<name>A0A975AY52_9BACT</name>